<sequence length="41" mass="4606">MKSQLTSKRTLNISCCQIVCVTTEIIFSSKTLDGYKALPFH</sequence>
<proteinExistence type="predicted"/>
<name>A0A915KD55_ROMCU</name>
<accession>A0A915KD55</accession>
<protein>
    <submittedName>
        <fullName evidence="2">Uncharacterized protein</fullName>
    </submittedName>
</protein>
<evidence type="ECO:0000313" key="1">
    <source>
        <dbReference type="Proteomes" id="UP000887565"/>
    </source>
</evidence>
<dbReference type="Proteomes" id="UP000887565">
    <property type="component" value="Unplaced"/>
</dbReference>
<evidence type="ECO:0000313" key="2">
    <source>
        <dbReference type="WBParaSite" id="nRc.2.0.1.t36642-RA"/>
    </source>
</evidence>
<keyword evidence="1" id="KW-1185">Reference proteome</keyword>
<reference evidence="2" key="1">
    <citation type="submission" date="2022-11" db="UniProtKB">
        <authorList>
            <consortium name="WormBaseParasite"/>
        </authorList>
    </citation>
    <scope>IDENTIFICATION</scope>
</reference>
<dbReference type="AlphaFoldDB" id="A0A915KD55"/>
<dbReference type="WBParaSite" id="nRc.2.0.1.t36642-RA">
    <property type="protein sequence ID" value="nRc.2.0.1.t36642-RA"/>
    <property type="gene ID" value="nRc.2.0.1.g36642"/>
</dbReference>
<organism evidence="1 2">
    <name type="scientific">Romanomermis culicivorax</name>
    <name type="common">Nematode worm</name>
    <dbReference type="NCBI Taxonomy" id="13658"/>
    <lineage>
        <taxon>Eukaryota</taxon>
        <taxon>Metazoa</taxon>
        <taxon>Ecdysozoa</taxon>
        <taxon>Nematoda</taxon>
        <taxon>Enoplea</taxon>
        <taxon>Dorylaimia</taxon>
        <taxon>Mermithida</taxon>
        <taxon>Mermithoidea</taxon>
        <taxon>Mermithidae</taxon>
        <taxon>Romanomermis</taxon>
    </lineage>
</organism>